<reference evidence="2" key="1">
    <citation type="submission" date="2021-04" db="EMBL/GenBank/DDBJ databases">
        <title>Genome sequence of Woronichinia naegeliana from Washington state freshwater lake bloom.</title>
        <authorList>
            <person name="Dreher T.W."/>
        </authorList>
    </citation>
    <scope>NUCLEOTIDE SEQUENCE</scope>
    <source>
        <strain evidence="2">WA131</strain>
    </source>
</reference>
<gene>
    <name evidence="2" type="ORF">KA717_03480</name>
</gene>
<dbReference type="EMBL" id="CP073041">
    <property type="protein sequence ID" value="UXE61981.1"/>
    <property type="molecule type" value="Genomic_DNA"/>
</dbReference>
<dbReference type="KEGG" id="wna:KA717_03480"/>
<proteinExistence type="predicted"/>
<dbReference type="Proteomes" id="UP001065613">
    <property type="component" value="Chromosome"/>
</dbReference>
<evidence type="ECO:0000313" key="2">
    <source>
        <dbReference type="EMBL" id="UXE61981.1"/>
    </source>
</evidence>
<protein>
    <submittedName>
        <fullName evidence="2">Uncharacterized protein</fullName>
    </submittedName>
</protein>
<organism evidence="2">
    <name type="scientific">Woronichinia naegeliana WA131</name>
    <dbReference type="NCBI Taxonomy" id="2824559"/>
    <lineage>
        <taxon>Bacteria</taxon>
        <taxon>Bacillati</taxon>
        <taxon>Cyanobacteriota</taxon>
        <taxon>Cyanophyceae</taxon>
        <taxon>Synechococcales</taxon>
        <taxon>Coelosphaeriaceae</taxon>
        <taxon>Woronichinia</taxon>
    </lineage>
</organism>
<name>A0A977KXY2_9CYAN</name>
<keyword evidence="1" id="KW-0732">Signal</keyword>
<sequence>MWKFSKLVFSLGLVTVLVAVSGLKAQAQDESQVTNTITYEKKGQKPTQLSVNGTLERVNSASVVGAISLGGGVELDAVQTAINLTLAGADSDAVSNLMLAMGGLVSGGNQVDPTRLALAINAFNSIIDKADADTLNALQELPEFIDIRTFLAEIRKPIS</sequence>
<accession>A0A977KXY2</accession>
<feature type="signal peptide" evidence="1">
    <location>
        <begin position="1"/>
        <end position="27"/>
    </location>
</feature>
<feature type="chain" id="PRO_5037087340" evidence="1">
    <location>
        <begin position="28"/>
        <end position="159"/>
    </location>
</feature>
<evidence type="ECO:0000256" key="1">
    <source>
        <dbReference type="SAM" id="SignalP"/>
    </source>
</evidence>
<dbReference type="AlphaFoldDB" id="A0A977KXY2"/>